<dbReference type="GO" id="GO:0006508">
    <property type="term" value="P:proteolysis"/>
    <property type="evidence" value="ECO:0007669"/>
    <property type="project" value="UniProtKB-KW"/>
</dbReference>
<dbReference type="PRINTS" id="PR00481">
    <property type="entry name" value="LAMNOPPTDASE"/>
</dbReference>
<accession>A0A1H9SYS6</accession>
<reference evidence="12" key="1">
    <citation type="submission" date="2016-10" db="EMBL/GenBank/DDBJ databases">
        <authorList>
            <person name="Varghese N."/>
            <person name="Submissions S."/>
        </authorList>
    </citation>
    <scope>NUCLEOTIDE SEQUENCE [LARGE SCALE GENOMIC DNA]</scope>
    <source>
        <strain evidence="12">CGMCC 1.6963</strain>
    </source>
</reference>
<evidence type="ECO:0000256" key="5">
    <source>
        <dbReference type="ARBA" id="ARBA00022670"/>
    </source>
</evidence>
<dbReference type="PANTHER" id="PTHR11963">
    <property type="entry name" value="LEUCINE AMINOPEPTIDASE-RELATED"/>
    <property type="match status" value="1"/>
</dbReference>
<keyword evidence="8" id="KW-0963">Cytoplasm</keyword>
<evidence type="ECO:0000259" key="10">
    <source>
        <dbReference type="Pfam" id="PF02789"/>
    </source>
</evidence>
<comment type="catalytic activity">
    <reaction evidence="2 8">
        <text>Release of an N-terminal amino acid, preferentially leucine, but not glutamic or aspartic acids.</text>
        <dbReference type="EC" id="3.4.11.10"/>
    </reaction>
</comment>
<dbReference type="EC" id="3.4.11.1" evidence="8"/>
<dbReference type="InterPro" id="IPR000819">
    <property type="entry name" value="Peptidase_M17_C"/>
</dbReference>
<feature type="binding site" evidence="8">
    <location>
        <position position="280"/>
    </location>
    <ligand>
        <name>Mn(2+)</name>
        <dbReference type="ChEBI" id="CHEBI:29035"/>
        <label>2</label>
    </ligand>
</feature>
<evidence type="ECO:0000256" key="1">
    <source>
        <dbReference type="ARBA" id="ARBA00000135"/>
    </source>
</evidence>
<comment type="function">
    <text evidence="7 8">Presumably involved in the processing and regular turnover of intracellular proteins. Catalyzes the removal of unsubstituted N-terminal amino acids from various peptides.</text>
</comment>
<dbReference type="PANTHER" id="PTHR11963:SF23">
    <property type="entry name" value="CYTOSOL AMINOPEPTIDASE"/>
    <property type="match status" value="1"/>
</dbReference>
<keyword evidence="8" id="KW-0479">Metal-binding</keyword>
<dbReference type="InterPro" id="IPR023042">
    <property type="entry name" value="Peptidase_M17_leu_NH2_pept"/>
</dbReference>
<dbReference type="STRING" id="587636.SAMN05216199_1377"/>
<dbReference type="EC" id="3.4.11.10" evidence="8"/>
<comment type="cofactor">
    <cofactor evidence="8">
        <name>Mn(2+)</name>
        <dbReference type="ChEBI" id="CHEBI:29035"/>
    </cofactor>
    <text evidence="8">Binds 2 manganese ions per subunit.</text>
</comment>
<dbReference type="NCBIfam" id="NF002073">
    <property type="entry name" value="PRK00913.1-2"/>
    <property type="match status" value="1"/>
</dbReference>
<feature type="binding site" evidence="8">
    <location>
        <position position="280"/>
    </location>
    <ligand>
        <name>Mn(2+)</name>
        <dbReference type="ChEBI" id="CHEBI:29035"/>
        <label>1</label>
    </ligand>
</feature>
<evidence type="ECO:0000256" key="3">
    <source>
        <dbReference type="ARBA" id="ARBA00009528"/>
    </source>
</evidence>
<dbReference type="CDD" id="cd00433">
    <property type="entry name" value="Peptidase_M17"/>
    <property type="match status" value="1"/>
</dbReference>
<feature type="binding site" evidence="8">
    <location>
        <position position="357"/>
    </location>
    <ligand>
        <name>Mn(2+)</name>
        <dbReference type="ChEBI" id="CHEBI:29035"/>
        <label>1</label>
    </ligand>
</feature>
<dbReference type="Pfam" id="PF02789">
    <property type="entry name" value="Peptidase_M17_N"/>
    <property type="match status" value="1"/>
</dbReference>
<dbReference type="InterPro" id="IPR043472">
    <property type="entry name" value="Macro_dom-like"/>
</dbReference>
<feature type="binding site" evidence="8">
    <location>
        <position position="275"/>
    </location>
    <ligand>
        <name>Mn(2+)</name>
        <dbReference type="ChEBI" id="CHEBI:29035"/>
        <label>2</label>
    </ligand>
</feature>
<dbReference type="OrthoDB" id="9809354at2"/>
<keyword evidence="12" id="KW-1185">Reference proteome</keyword>
<feature type="domain" description="Peptidase M17 leucyl aminopeptidase N-terminal" evidence="10">
    <location>
        <begin position="38"/>
        <end position="139"/>
    </location>
</feature>
<evidence type="ECO:0000256" key="2">
    <source>
        <dbReference type="ARBA" id="ARBA00000967"/>
    </source>
</evidence>
<dbReference type="RefSeq" id="WP_091756619.1">
    <property type="nucleotide sequence ID" value="NZ_FOHB01000002.1"/>
</dbReference>
<protein>
    <recommendedName>
        <fullName evidence="8">Probable cytosol aminopeptidase</fullName>
        <ecNumber evidence="8">3.4.11.1</ecNumber>
    </recommendedName>
    <alternativeName>
        <fullName evidence="8">Leucine aminopeptidase</fullName>
        <shortName evidence="8">LAP</shortName>
        <ecNumber evidence="8">3.4.11.10</ecNumber>
    </alternativeName>
    <alternativeName>
        <fullName evidence="8">Leucyl aminopeptidase</fullName>
    </alternativeName>
</protein>
<feature type="binding site" evidence="8">
    <location>
        <position position="359"/>
    </location>
    <ligand>
        <name>Mn(2+)</name>
        <dbReference type="ChEBI" id="CHEBI:29035"/>
        <label>2</label>
    </ligand>
</feature>
<dbReference type="Proteomes" id="UP000199019">
    <property type="component" value="Unassembled WGS sequence"/>
</dbReference>
<gene>
    <name evidence="8" type="primary">pepA</name>
    <name evidence="11" type="ORF">SAMN05216199_1377</name>
</gene>
<evidence type="ECO:0000259" key="9">
    <source>
        <dbReference type="Pfam" id="PF00883"/>
    </source>
</evidence>
<dbReference type="SUPFAM" id="SSF53187">
    <property type="entry name" value="Zn-dependent exopeptidases"/>
    <property type="match status" value="1"/>
</dbReference>
<comment type="catalytic activity">
    <reaction evidence="1 8">
        <text>Release of an N-terminal amino acid, Xaa-|-Yaa-, in which Xaa is preferably Leu, but may be other amino acids including Pro although not Arg or Lys, and Yaa may be Pro. Amino acid amides and methyl esters are also readily hydrolyzed, but rates on arylamides are exceedingly low.</text>
        <dbReference type="EC" id="3.4.11.1"/>
    </reaction>
</comment>
<keyword evidence="8" id="KW-0464">Manganese</keyword>
<evidence type="ECO:0000256" key="6">
    <source>
        <dbReference type="ARBA" id="ARBA00022801"/>
    </source>
</evidence>
<proteinExistence type="inferred from homology"/>
<comment type="subcellular location">
    <subcellularLocation>
        <location evidence="8">Cytoplasm</location>
    </subcellularLocation>
</comment>
<dbReference type="AlphaFoldDB" id="A0A1H9SYS6"/>
<dbReference type="EMBL" id="FOHB01000002">
    <property type="protein sequence ID" value="SER90028.1"/>
    <property type="molecule type" value="Genomic_DNA"/>
</dbReference>
<dbReference type="GO" id="GO:0030145">
    <property type="term" value="F:manganese ion binding"/>
    <property type="evidence" value="ECO:0007669"/>
    <property type="project" value="UniProtKB-UniRule"/>
</dbReference>
<sequence>MTTVNLSDRSAHDVRADALVLATVSSGGSAALADGHGLPPETANHLTSALATLSAKGKADEVLKLAAVPGVKAPLVVLTGLGEVTDGPSTEALRRAAGAATRALSGVGTVAVALPGTGADEVAAVAEGAALGCYRYAGVRGGSAGRTAKGGKDAGKDKAAAPGTVTVVTGTAKDKAVKAAAKRAAVLADATAYARELVNTPPNLLFPQSFADSVKERAGAASAKVAVKVLDEKALLKGGFGGIVGVGQGSANPPRIVELSWKPARAKASLALVGKGITFDSGGLCIKPPASMLTMKSDMAGAAAVAATVFAAAELGLPVAVTGYLCLAENMPSGTAQRPGDVVTMRDGTTVEIIDTDAEGRMVLGDGICLAGESTPDAIVDIATLTGAQMVALGARVAGIMANDDAFRDTVRDAAQRAGEAAWPMPLPDDLRPQLDSTVADLAHKGERWGGMLTAGLFLKQFVGEGLPWAHIDIAGPSFNEGGAWGHTPKGGTGFGVATLLSLAEGYAG</sequence>
<feature type="binding site" evidence="8">
    <location>
        <position position="298"/>
    </location>
    <ligand>
        <name>Mn(2+)</name>
        <dbReference type="ChEBI" id="CHEBI:29035"/>
        <label>2</label>
    </ligand>
</feature>
<evidence type="ECO:0000256" key="7">
    <source>
        <dbReference type="ARBA" id="ARBA00049972"/>
    </source>
</evidence>
<organism evidence="11 12">
    <name type="scientific">Pedococcus cremeus</name>
    <dbReference type="NCBI Taxonomy" id="587636"/>
    <lineage>
        <taxon>Bacteria</taxon>
        <taxon>Bacillati</taxon>
        <taxon>Actinomycetota</taxon>
        <taxon>Actinomycetes</taxon>
        <taxon>Micrococcales</taxon>
        <taxon>Intrasporangiaceae</taxon>
        <taxon>Pedococcus</taxon>
    </lineage>
</organism>
<dbReference type="GO" id="GO:0070006">
    <property type="term" value="F:metalloaminopeptidase activity"/>
    <property type="evidence" value="ECO:0007669"/>
    <property type="project" value="InterPro"/>
</dbReference>
<dbReference type="InterPro" id="IPR011356">
    <property type="entry name" value="Leucine_aapep/pepB"/>
</dbReference>
<feature type="active site" evidence="8">
    <location>
        <position position="361"/>
    </location>
</feature>
<feature type="active site" evidence="8">
    <location>
        <position position="287"/>
    </location>
</feature>
<keyword evidence="4 8" id="KW-0031">Aminopeptidase</keyword>
<dbReference type="Gene3D" id="3.40.630.10">
    <property type="entry name" value="Zn peptidases"/>
    <property type="match status" value="1"/>
</dbReference>
<dbReference type="HAMAP" id="MF_00181">
    <property type="entry name" value="Cytosol_peptidase_M17"/>
    <property type="match status" value="1"/>
</dbReference>
<keyword evidence="5 8" id="KW-0645">Protease</keyword>
<keyword evidence="6 8" id="KW-0378">Hydrolase</keyword>
<evidence type="ECO:0000256" key="4">
    <source>
        <dbReference type="ARBA" id="ARBA00022438"/>
    </source>
</evidence>
<dbReference type="Pfam" id="PF00883">
    <property type="entry name" value="Peptidase_M17"/>
    <property type="match status" value="1"/>
</dbReference>
<dbReference type="GO" id="GO:0005737">
    <property type="term" value="C:cytoplasm"/>
    <property type="evidence" value="ECO:0007669"/>
    <property type="project" value="UniProtKB-SubCell"/>
</dbReference>
<dbReference type="InterPro" id="IPR008283">
    <property type="entry name" value="Peptidase_M17_N"/>
</dbReference>
<evidence type="ECO:0000313" key="11">
    <source>
        <dbReference type="EMBL" id="SER90028.1"/>
    </source>
</evidence>
<dbReference type="SUPFAM" id="SSF52949">
    <property type="entry name" value="Macro domain-like"/>
    <property type="match status" value="1"/>
</dbReference>
<name>A0A1H9SYS6_9MICO</name>
<dbReference type="Gene3D" id="3.40.220.10">
    <property type="entry name" value="Leucine Aminopeptidase, subunit E, domain 1"/>
    <property type="match status" value="1"/>
</dbReference>
<comment type="similarity">
    <text evidence="3 8">Belongs to the peptidase M17 family.</text>
</comment>
<feature type="binding site" evidence="8">
    <location>
        <position position="359"/>
    </location>
    <ligand>
        <name>Mn(2+)</name>
        <dbReference type="ChEBI" id="CHEBI:29035"/>
        <label>1</label>
    </ligand>
</feature>
<evidence type="ECO:0000256" key="8">
    <source>
        <dbReference type="HAMAP-Rule" id="MF_00181"/>
    </source>
</evidence>
<feature type="domain" description="Cytosol aminopeptidase" evidence="9">
    <location>
        <begin position="193"/>
        <end position="500"/>
    </location>
</feature>
<evidence type="ECO:0000313" key="12">
    <source>
        <dbReference type="Proteomes" id="UP000199019"/>
    </source>
</evidence>